<evidence type="ECO:0000313" key="2">
    <source>
        <dbReference type="Proteomes" id="UP000293162"/>
    </source>
</evidence>
<accession>A0A4Q5LYY3</accession>
<evidence type="ECO:0000313" key="1">
    <source>
        <dbReference type="EMBL" id="RYU95022.1"/>
    </source>
</evidence>
<comment type="caution">
    <text evidence="1">The sequence shown here is derived from an EMBL/GenBank/DDBJ whole genome shotgun (WGS) entry which is preliminary data.</text>
</comment>
<dbReference type="SUPFAM" id="SSF81301">
    <property type="entry name" value="Nucleotidyltransferase"/>
    <property type="match status" value="1"/>
</dbReference>
<organism evidence="1 2">
    <name type="scientific">Emticicia agri</name>
    <dbReference type="NCBI Taxonomy" id="2492393"/>
    <lineage>
        <taxon>Bacteria</taxon>
        <taxon>Pseudomonadati</taxon>
        <taxon>Bacteroidota</taxon>
        <taxon>Cytophagia</taxon>
        <taxon>Cytophagales</taxon>
        <taxon>Leadbetterellaceae</taxon>
        <taxon>Emticicia</taxon>
    </lineage>
</organism>
<gene>
    <name evidence="1" type="ORF">EWM59_14155</name>
</gene>
<name>A0A4Q5LYY3_9BACT</name>
<protein>
    <submittedName>
        <fullName evidence="1">Uncharacterized protein</fullName>
    </submittedName>
</protein>
<dbReference type="AlphaFoldDB" id="A0A4Q5LYY3"/>
<dbReference type="OrthoDB" id="2617999at2"/>
<dbReference type="Proteomes" id="UP000293162">
    <property type="component" value="Unassembled WGS sequence"/>
</dbReference>
<dbReference type="Pfam" id="PF22014">
    <property type="entry name" value="DUF6932"/>
    <property type="match status" value="1"/>
</dbReference>
<dbReference type="EMBL" id="SEWF01000019">
    <property type="protein sequence ID" value="RYU95022.1"/>
    <property type="molecule type" value="Genomic_DNA"/>
</dbReference>
<dbReference type="InterPro" id="IPR053860">
    <property type="entry name" value="DUF6932"/>
</dbReference>
<dbReference type="InterPro" id="IPR043519">
    <property type="entry name" value="NT_sf"/>
</dbReference>
<reference evidence="1 2" key="1">
    <citation type="submission" date="2019-02" db="EMBL/GenBank/DDBJ databases">
        <title>Bacterial novel species Emticicia sp. 17J42-9 isolated from soil.</title>
        <authorList>
            <person name="Jung H.-Y."/>
        </authorList>
    </citation>
    <scope>NUCLEOTIDE SEQUENCE [LARGE SCALE GENOMIC DNA]</scope>
    <source>
        <strain evidence="1 2">17J42-9</strain>
    </source>
</reference>
<sequence length="161" mass="19205">MEVSFDVNGNLIPYEAIELSLSIFHKAFVNNFDTSTSRHKIFQSFEKFILQFKEEILKEFVIWIDGSFATKKDNPNDIDLLIFLDFDFYQKNQTKLAEYKTLNFLKETGLDLYFLIEYPQNHKNRFVSDIDRIYWLNQFSRTTPDNKGKQFSKGFIQIKII</sequence>
<dbReference type="RefSeq" id="WP_130021637.1">
    <property type="nucleotide sequence ID" value="NZ_SEWF01000019.1"/>
</dbReference>
<keyword evidence="2" id="KW-1185">Reference proteome</keyword>
<proteinExistence type="predicted"/>